<dbReference type="OrthoDB" id="372136at2157"/>
<evidence type="ECO:0000256" key="1">
    <source>
        <dbReference type="ARBA" id="ARBA00022490"/>
    </source>
</evidence>
<dbReference type="GO" id="GO:0006435">
    <property type="term" value="P:threonyl-tRNA aminoacylation"/>
    <property type="evidence" value="ECO:0007669"/>
    <property type="project" value="TreeGrafter"/>
</dbReference>
<dbReference type="GO" id="GO:0005524">
    <property type="term" value="F:ATP binding"/>
    <property type="evidence" value="ECO:0007669"/>
    <property type="project" value="InterPro"/>
</dbReference>
<dbReference type="GeneID" id="42799211"/>
<dbReference type="Gene3D" id="3.40.50.800">
    <property type="entry name" value="Anticodon-binding domain"/>
    <property type="match status" value="1"/>
</dbReference>
<dbReference type="PANTHER" id="PTHR11451:SF44">
    <property type="entry name" value="THREONINE--TRNA LIGASE, CHLOROPLASTIC_MITOCHONDRIAL 2"/>
    <property type="match status" value="1"/>
</dbReference>
<evidence type="ECO:0000259" key="4">
    <source>
        <dbReference type="Pfam" id="PF08915"/>
    </source>
</evidence>
<proteinExistence type="predicted"/>
<dbReference type="GO" id="GO:0004829">
    <property type="term" value="F:threonine-tRNA ligase activity"/>
    <property type="evidence" value="ECO:0007669"/>
    <property type="project" value="InterPro"/>
</dbReference>
<dbReference type="InterPro" id="IPR023509">
    <property type="entry name" value="DTD-like_sf"/>
</dbReference>
<dbReference type="Pfam" id="PF08915">
    <property type="entry name" value="tRNA-Thr_ED"/>
    <property type="match status" value="1"/>
</dbReference>
<organism evidence="5 6">
    <name type="scientific">Stygiolobus azoricus</name>
    <dbReference type="NCBI Taxonomy" id="41675"/>
    <lineage>
        <taxon>Archaea</taxon>
        <taxon>Thermoproteota</taxon>
        <taxon>Thermoprotei</taxon>
        <taxon>Sulfolobales</taxon>
        <taxon>Sulfolobaceae</taxon>
        <taxon>Stygiolobus</taxon>
    </lineage>
</organism>
<dbReference type="NCBIfam" id="NF011500">
    <property type="entry name" value="PRK14938.1"/>
    <property type="match status" value="1"/>
</dbReference>
<dbReference type="SUPFAM" id="SSF52954">
    <property type="entry name" value="Class II aaRS ABD-related"/>
    <property type="match status" value="1"/>
</dbReference>
<protein>
    <submittedName>
        <fullName evidence="5">Ser-tRNA(Thr) hydrolase</fullName>
    </submittedName>
</protein>
<keyword evidence="5" id="KW-0378">Hydrolase</keyword>
<evidence type="ECO:0000259" key="3">
    <source>
        <dbReference type="Pfam" id="PF03129"/>
    </source>
</evidence>
<dbReference type="Proteomes" id="UP000423396">
    <property type="component" value="Chromosome"/>
</dbReference>
<feature type="domain" description="Threonyl-tRNA synthetase editing" evidence="4">
    <location>
        <begin position="1"/>
        <end position="135"/>
    </location>
</feature>
<dbReference type="GO" id="GO:0005737">
    <property type="term" value="C:cytoplasm"/>
    <property type="evidence" value="ECO:0007669"/>
    <property type="project" value="InterPro"/>
</dbReference>
<reference evidence="5 6" key="1">
    <citation type="submission" date="2019-10" db="EMBL/GenBank/DDBJ databases">
        <title>Genome Sequences from Six Type Strain Members of the Archaeal Family Sulfolobaceae: Acidianus ambivalens, Acidianus infernus, Metallosphaera prunae, Stygiolobus azoricus, Sulfolobus metallicus, and Sulfurisphaera ohwakuensis.</title>
        <authorList>
            <person name="Counts J.A."/>
            <person name="Kelly R.M."/>
        </authorList>
    </citation>
    <scope>NUCLEOTIDE SEQUENCE [LARGE SCALE GENOMIC DNA]</scope>
    <source>
        <strain evidence="5 6">FC6</strain>
    </source>
</reference>
<sequence length="389" mass="44374">MILLLIHASKFSFSVKEKAVKEPEEPSLTSLQKDNTLVVFTTVEKGDDDKTVEKAVNEVVRVLNDVKASSVVIYPYAHLSDNLEKPKLAVQVLKDFEEKLSKAVSVEVYRTPFGWYKQFMIDCYGHPLSELSKRIRADEINYQKSEELKICEKFGFPNSPHASFMRRAVIEYIKHQVKPDSIIEGEGEPENGEMVISYSTPSGRRLPCVNEEPLIKVKVKRDLDGIPESFSDSKNTYVIKTKTDKGYAINVNILTYYYLLNASRDNPPTLPLWLSPIQVRIIPVKKDFIEDSIKIATQMKVRVDVDDSDEGLGTKIARAGKEWIPYLVLLGEREVKTGSLTVKVRKGNEQRSYSLEELQKEIISQDQLLLPSFLPLTLSKRNKRYITLQ</sequence>
<dbReference type="PANTHER" id="PTHR11451">
    <property type="entry name" value="THREONINE-TRNA LIGASE"/>
    <property type="match status" value="1"/>
</dbReference>
<dbReference type="Gene3D" id="3.50.80.10">
    <property type="entry name" value="D-tyrosyl-tRNA(Tyr) deacylase"/>
    <property type="match status" value="1"/>
</dbReference>
<dbReference type="Pfam" id="PF03129">
    <property type="entry name" value="HGTP_anticodon"/>
    <property type="match status" value="1"/>
</dbReference>
<evidence type="ECO:0000256" key="2">
    <source>
        <dbReference type="ARBA" id="ARBA00022917"/>
    </source>
</evidence>
<dbReference type="InterPro" id="IPR036621">
    <property type="entry name" value="Anticodon-bd_dom_sf"/>
</dbReference>
<name>A0A650CQV4_9CREN</name>
<feature type="domain" description="Anticodon-binding" evidence="3">
    <location>
        <begin position="278"/>
        <end position="363"/>
    </location>
</feature>
<evidence type="ECO:0000313" key="5">
    <source>
        <dbReference type="EMBL" id="QGR20115.1"/>
    </source>
</evidence>
<dbReference type="KEGG" id="sazo:D1868_09035"/>
<dbReference type="EMBL" id="CP045483">
    <property type="protein sequence ID" value="QGR20115.1"/>
    <property type="molecule type" value="Genomic_DNA"/>
</dbReference>
<gene>
    <name evidence="5" type="ORF">D1868_09035</name>
</gene>
<dbReference type="InterPro" id="IPR015011">
    <property type="entry name" value="Threonyl-tRNA_syn_edit_dom_arc"/>
</dbReference>
<keyword evidence="6" id="KW-1185">Reference proteome</keyword>
<evidence type="ECO:0000313" key="6">
    <source>
        <dbReference type="Proteomes" id="UP000423396"/>
    </source>
</evidence>
<keyword evidence="2" id="KW-0648">Protein biosynthesis</keyword>
<dbReference type="InterPro" id="IPR004154">
    <property type="entry name" value="Anticodon-bd"/>
</dbReference>
<dbReference type="GO" id="GO:0016787">
    <property type="term" value="F:hydrolase activity"/>
    <property type="evidence" value="ECO:0007669"/>
    <property type="project" value="UniProtKB-KW"/>
</dbReference>
<keyword evidence="1" id="KW-0963">Cytoplasm</keyword>
<accession>A0A650CQV4</accession>
<dbReference type="AlphaFoldDB" id="A0A650CQV4"/>
<dbReference type="RefSeq" id="WP_156007564.1">
    <property type="nucleotide sequence ID" value="NZ_CP045483.1"/>
</dbReference>
<dbReference type="GO" id="GO:0008270">
    <property type="term" value="F:zinc ion binding"/>
    <property type="evidence" value="ECO:0007669"/>
    <property type="project" value="InterPro"/>
</dbReference>